<dbReference type="PANTHER" id="PTHR36451">
    <property type="entry name" value="PAPS-DEPENDENT SULFOTRANSFERASE STF3"/>
    <property type="match status" value="1"/>
</dbReference>
<dbReference type="Gene3D" id="3.40.50.300">
    <property type="entry name" value="P-loop containing nucleotide triphosphate hydrolases"/>
    <property type="match status" value="1"/>
</dbReference>
<dbReference type="EMBL" id="BMHK01000043">
    <property type="protein sequence ID" value="GGC14366.1"/>
    <property type="molecule type" value="Genomic_DNA"/>
</dbReference>
<protein>
    <submittedName>
        <fullName evidence="1">Sulfotransferase</fullName>
    </submittedName>
</protein>
<dbReference type="SUPFAM" id="SSF52540">
    <property type="entry name" value="P-loop containing nucleoside triphosphate hydrolases"/>
    <property type="match status" value="1"/>
</dbReference>
<sequence length="380" mass="43726">MTLTINDIIEGAREKTGGLPLPDLDTWREGLEILLKDHAREDRLTERGWQSIRGRYVDCLAARMQVDEFHRNNPEVSQSPIERPVFILGMPRTGTTMLSYLMDTDPANRSMLRWEAYNVVPPAQTGALRSDPRCLAEVAKDAMILERAGSVAAAHFEPGDGPTECVHLVAQDFRSLMLAVTNTTPTYHDWLMFTDMESAFEHRKRVLQILQTTNPGRWVLKMPSDSLFIRQLFKTFPDARVIWTHRDPYAAFASSMKMRGASRPFSEVDANADYMRQYFPLQLALHLARPLEVSKERPADIHHVYYNDMMADPLAVLKNIYAWLRDEWNEDVEAGMQAWLRDNPQNKHGKHSYSLEEWGFTKEDIAPYFSDYLREHPVAG</sequence>
<evidence type="ECO:0000313" key="2">
    <source>
        <dbReference type="Proteomes" id="UP000608154"/>
    </source>
</evidence>
<dbReference type="AlphaFoldDB" id="A0A916TW82"/>
<dbReference type="InterPro" id="IPR027417">
    <property type="entry name" value="P-loop_NTPase"/>
</dbReference>
<reference evidence="1" key="1">
    <citation type="journal article" date="2014" name="Int. J. Syst. Evol. Microbiol.">
        <title>Complete genome sequence of Corynebacterium casei LMG S-19264T (=DSM 44701T), isolated from a smear-ripened cheese.</title>
        <authorList>
            <consortium name="US DOE Joint Genome Institute (JGI-PGF)"/>
            <person name="Walter F."/>
            <person name="Albersmeier A."/>
            <person name="Kalinowski J."/>
            <person name="Ruckert C."/>
        </authorList>
    </citation>
    <scope>NUCLEOTIDE SEQUENCE</scope>
    <source>
        <strain evidence="1">CGMCC 1.15095</strain>
    </source>
</reference>
<dbReference type="PANTHER" id="PTHR36451:SF1">
    <property type="entry name" value="OMEGA-HYDROXY-BETA-DIHYDROMENAQUINONE-9 SULFOTRANSFERASE STF3"/>
    <property type="match status" value="1"/>
</dbReference>
<accession>A0A916TW82</accession>
<keyword evidence="2" id="KW-1185">Reference proteome</keyword>
<dbReference type="RefSeq" id="WP_188772997.1">
    <property type="nucleotide sequence ID" value="NZ_BMHK01000043.1"/>
</dbReference>
<gene>
    <name evidence="1" type="ORF">GCM10011494_36520</name>
</gene>
<evidence type="ECO:0000313" key="1">
    <source>
        <dbReference type="EMBL" id="GGC14366.1"/>
    </source>
</evidence>
<comment type="caution">
    <text evidence="1">The sequence shown here is derived from an EMBL/GenBank/DDBJ whole genome shotgun (WGS) entry which is preliminary data.</text>
</comment>
<dbReference type="Proteomes" id="UP000608154">
    <property type="component" value="Unassembled WGS sequence"/>
</dbReference>
<dbReference type="InterPro" id="IPR052736">
    <property type="entry name" value="Stf3_sulfotransferase"/>
</dbReference>
<reference evidence="1" key="2">
    <citation type="submission" date="2020-09" db="EMBL/GenBank/DDBJ databases">
        <authorList>
            <person name="Sun Q."/>
            <person name="Zhou Y."/>
        </authorList>
    </citation>
    <scope>NUCLEOTIDE SEQUENCE</scope>
    <source>
        <strain evidence="1">CGMCC 1.15095</strain>
    </source>
</reference>
<dbReference type="Pfam" id="PF13469">
    <property type="entry name" value="Sulfotransfer_3"/>
    <property type="match status" value="1"/>
</dbReference>
<proteinExistence type="predicted"/>
<organism evidence="1 2">
    <name type="scientific">Novosphingobium endophyticum</name>
    <dbReference type="NCBI Taxonomy" id="1955250"/>
    <lineage>
        <taxon>Bacteria</taxon>
        <taxon>Pseudomonadati</taxon>
        <taxon>Pseudomonadota</taxon>
        <taxon>Alphaproteobacteria</taxon>
        <taxon>Sphingomonadales</taxon>
        <taxon>Sphingomonadaceae</taxon>
        <taxon>Novosphingobium</taxon>
    </lineage>
</organism>
<name>A0A916TW82_9SPHN</name>